<protein>
    <submittedName>
        <fullName evidence="3">Uncharacterized protein</fullName>
    </submittedName>
</protein>
<dbReference type="STRING" id="1247936.BN2475_10033"/>
<evidence type="ECO:0000256" key="1">
    <source>
        <dbReference type="SAM" id="MobiDB-lite"/>
    </source>
</evidence>
<feature type="chain" id="PRO_5012771933" evidence="2">
    <location>
        <begin position="26"/>
        <end position="216"/>
    </location>
</feature>
<sequence>MSLTKVFIRVLLVVCTMLGSRAALAGPVRCSVNNQDSTCVGHLTTAWQTAPTCPSTPGYTTITPAKWIGSQYSAPVCNYQAPPVCPPATTQTSAPTWTGSSWTPAFCQPTTPPLTIVSATGFDVWEDCAAFTNGSKSGTMPVLLYQATWSDGSTSYYQYWTGQRLPVLPDSSGNFYLTSFGDNWPDASLYPTGAQNPDPSAPPPPDPAYACSGSNH</sequence>
<dbReference type="AlphaFoldDB" id="A0A1N7RJK5"/>
<feature type="region of interest" description="Disordered" evidence="1">
    <location>
        <begin position="188"/>
        <end position="216"/>
    </location>
</feature>
<dbReference type="Proteomes" id="UP000187012">
    <property type="component" value="Unassembled WGS sequence"/>
</dbReference>
<keyword evidence="2" id="KW-0732">Signal</keyword>
<gene>
    <name evidence="3" type="ORF">BN2475_10033</name>
</gene>
<reference evidence="3 4" key="1">
    <citation type="submission" date="2016-12" db="EMBL/GenBank/DDBJ databases">
        <authorList>
            <person name="Song W.-J."/>
            <person name="Kurnit D.M."/>
        </authorList>
    </citation>
    <scope>NUCLEOTIDE SEQUENCE [LARGE SCALE GENOMIC DNA]</scope>
    <source>
        <strain evidence="3 4">STM7296</strain>
    </source>
</reference>
<evidence type="ECO:0000313" key="4">
    <source>
        <dbReference type="Proteomes" id="UP000187012"/>
    </source>
</evidence>
<accession>A0A1N7RJK5</accession>
<organism evidence="3 4">
    <name type="scientific">Paraburkholderia ribeironis</name>
    <dbReference type="NCBI Taxonomy" id="1247936"/>
    <lineage>
        <taxon>Bacteria</taxon>
        <taxon>Pseudomonadati</taxon>
        <taxon>Pseudomonadota</taxon>
        <taxon>Betaproteobacteria</taxon>
        <taxon>Burkholderiales</taxon>
        <taxon>Burkholderiaceae</taxon>
        <taxon>Paraburkholderia</taxon>
    </lineage>
</organism>
<evidence type="ECO:0000256" key="2">
    <source>
        <dbReference type="SAM" id="SignalP"/>
    </source>
</evidence>
<proteinExistence type="predicted"/>
<evidence type="ECO:0000313" key="3">
    <source>
        <dbReference type="EMBL" id="SIT34877.1"/>
    </source>
</evidence>
<dbReference type="EMBL" id="CYGX02000001">
    <property type="protein sequence ID" value="SIT34877.1"/>
    <property type="molecule type" value="Genomic_DNA"/>
</dbReference>
<feature type="signal peptide" evidence="2">
    <location>
        <begin position="1"/>
        <end position="25"/>
    </location>
</feature>
<keyword evidence="4" id="KW-1185">Reference proteome</keyword>
<name>A0A1N7RJK5_9BURK</name>